<dbReference type="InterPro" id="IPR000385">
    <property type="entry name" value="MoaA_NifB_PqqE_Fe-S-bd_CS"/>
</dbReference>
<evidence type="ECO:0000256" key="8">
    <source>
        <dbReference type="ARBA" id="ARBA00023004"/>
    </source>
</evidence>
<dbReference type="OrthoDB" id="429626at2759"/>
<keyword evidence="5" id="KW-0949">S-adenosyl-L-methionine</keyword>
<dbReference type="PROSITE" id="PS01305">
    <property type="entry name" value="MOAA_NIFB_PQQE"/>
    <property type="match status" value="1"/>
</dbReference>
<evidence type="ECO:0000256" key="2">
    <source>
        <dbReference type="ARBA" id="ARBA00005046"/>
    </source>
</evidence>
<evidence type="ECO:0000313" key="17">
    <source>
        <dbReference type="EMBL" id="CAD2214832.1"/>
    </source>
</evidence>
<evidence type="ECO:0000256" key="4">
    <source>
        <dbReference type="ARBA" id="ARBA00022485"/>
    </source>
</evidence>
<comment type="pathway">
    <text evidence="2">Cofactor biosynthesis; molybdopterin biosynthesis.</text>
</comment>
<evidence type="ECO:0000256" key="12">
    <source>
        <dbReference type="ARBA" id="ARBA00023150"/>
    </source>
</evidence>
<keyword evidence="7" id="KW-0547">Nucleotide-binding</keyword>
<dbReference type="Gene3D" id="3.20.20.70">
    <property type="entry name" value="Aldolase class I"/>
    <property type="match status" value="1"/>
</dbReference>
<feature type="region of interest" description="Disordered" evidence="15">
    <location>
        <begin position="314"/>
        <end position="348"/>
    </location>
</feature>
<dbReference type="EC" id="4.1.99.22" evidence="3"/>
<dbReference type="SMART" id="SM00729">
    <property type="entry name" value="Elp3"/>
    <property type="match status" value="1"/>
</dbReference>
<evidence type="ECO:0000256" key="5">
    <source>
        <dbReference type="ARBA" id="ARBA00022691"/>
    </source>
</evidence>
<evidence type="ECO:0000256" key="15">
    <source>
        <dbReference type="SAM" id="MobiDB-lite"/>
    </source>
</evidence>
<evidence type="ECO:0000256" key="1">
    <source>
        <dbReference type="ARBA" id="ARBA00001966"/>
    </source>
</evidence>
<dbReference type="InterPro" id="IPR010505">
    <property type="entry name" value="MoaA_twitch"/>
</dbReference>
<keyword evidence="12" id="KW-0501">Molybdenum cofactor biosynthesis</keyword>
<dbReference type="NCBIfam" id="TIGR02666">
    <property type="entry name" value="moaA"/>
    <property type="match status" value="1"/>
</dbReference>
<proteinExistence type="predicted"/>
<keyword evidence="8" id="KW-0408">Iron</keyword>
<dbReference type="GO" id="GO:0061799">
    <property type="term" value="F:cyclic pyranopterin monophosphate synthase activity"/>
    <property type="evidence" value="ECO:0007669"/>
    <property type="project" value="TreeGrafter"/>
</dbReference>
<gene>
    <name evidence="17" type="ORF">ADEAN_000228300</name>
</gene>
<evidence type="ECO:0000256" key="10">
    <source>
        <dbReference type="ARBA" id="ARBA00023128"/>
    </source>
</evidence>
<reference evidence="17 18" key="1">
    <citation type="submission" date="2020-08" db="EMBL/GenBank/DDBJ databases">
        <authorList>
            <person name="Newling K."/>
            <person name="Davey J."/>
            <person name="Forrester S."/>
        </authorList>
    </citation>
    <scope>NUCLEOTIDE SEQUENCE [LARGE SCALE GENOMIC DNA]</scope>
    <source>
        <strain evidence="18">Crithidia deanei Carvalho (ATCC PRA-265)</strain>
    </source>
</reference>
<keyword evidence="4" id="KW-0004">4Fe-4S</keyword>
<comment type="cofactor">
    <cofactor evidence="1">
        <name>[4Fe-4S] cluster</name>
        <dbReference type="ChEBI" id="CHEBI:49883"/>
    </cofactor>
</comment>
<evidence type="ECO:0000259" key="16">
    <source>
        <dbReference type="PROSITE" id="PS51918"/>
    </source>
</evidence>
<dbReference type="InterPro" id="IPR013483">
    <property type="entry name" value="MoaA"/>
</dbReference>
<evidence type="ECO:0000256" key="3">
    <source>
        <dbReference type="ARBA" id="ARBA00012167"/>
    </source>
</evidence>
<dbReference type="InterPro" id="IPR013785">
    <property type="entry name" value="Aldolase_TIM"/>
</dbReference>
<keyword evidence="6" id="KW-0479">Metal-binding</keyword>
<dbReference type="GO" id="GO:0005525">
    <property type="term" value="F:GTP binding"/>
    <property type="evidence" value="ECO:0007669"/>
    <property type="project" value="UniProtKB-KW"/>
</dbReference>
<organism evidence="17 18">
    <name type="scientific">Angomonas deanei</name>
    <dbReference type="NCBI Taxonomy" id="59799"/>
    <lineage>
        <taxon>Eukaryota</taxon>
        <taxon>Discoba</taxon>
        <taxon>Euglenozoa</taxon>
        <taxon>Kinetoplastea</taxon>
        <taxon>Metakinetoplastina</taxon>
        <taxon>Trypanosomatida</taxon>
        <taxon>Trypanosomatidae</taxon>
        <taxon>Strigomonadinae</taxon>
        <taxon>Angomonas</taxon>
    </lineage>
</organism>
<dbReference type="UniPathway" id="UPA00344"/>
<dbReference type="EMBL" id="LR877148">
    <property type="protein sequence ID" value="CAD2214832.1"/>
    <property type="molecule type" value="Genomic_DNA"/>
</dbReference>
<dbReference type="InterPro" id="IPR058240">
    <property type="entry name" value="rSAM_sf"/>
</dbReference>
<keyword evidence="11" id="KW-0342">GTP-binding</keyword>
<dbReference type="SFLD" id="SFLDS00029">
    <property type="entry name" value="Radical_SAM"/>
    <property type="match status" value="1"/>
</dbReference>
<evidence type="ECO:0000256" key="9">
    <source>
        <dbReference type="ARBA" id="ARBA00023014"/>
    </source>
</evidence>
<dbReference type="CDD" id="cd21117">
    <property type="entry name" value="Twitch_MoaA"/>
    <property type="match status" value="1"/>
</dbReference>
<keyword evidence="13" id="KW-0456">Lyase</keyword>
<dbReference type="InterPro" id="IPR050105">
    <property type="entry name" value="MoCo_biosynth_MoaA/MoaC"/>
</dbReference>
<evidence type="ECO:0000313" key="18">
    <source>
        <dbReference type="Proteomes" id="UP000515908"/>
    </source>
</evidence>
<dbReference type="AlphaFoldDB" id="S9TAF8"/>
<keyword evidence="9" id="KW-0411">Iron-sulfur</keyword>
<dbReference type="GO" id="GO:0051539">
    <property type="term" value="F:4 iron, 4 sulfur cluster binding"/>
    <property type="evidence" value="ECO:0007669"/>
    <property type="project" value="UniProtKB-KW"/>
</dbReference>
<dbReference type="InterPro" id="IPR040064">
    <property type="entry name" value="MoaA-like"/>
</dbReference>
<keyword evidence="10" id="KW-0496">Mitochondrion</keyword>
<evidence type="ECO:0000256" key="14">
    <source>
        <dbReference type="ARBA" id="ARBA00048697"/>
    </source>
</evidence>
<dbReference type="GO" id="GO:0061798">
    <property type="term" value="F:GTP 3',8'-cyclase activity"/>
    <property type="evidence" value="ECO:0007669"/>
    <property type="project" value="UniProtKB-EC"/>
</dbReference>
<dbReference type="PANTHER" id="PTHR22960">
    <property type="entry name" value="MOLYBDOPTERIN COFACTOR SYNTHESIS PROTEIN A"/>
    <property type="match status" value="1"/>
</dbReference>
<dbReference type="InterPro" id="IPR007197">
    <property type="entry name" value="rSAM"/>
</dbReference>
<dbReference type="GO" id="GO:0005737">
    <property type="term" value="C:cytoplasm"/>
    <property type="evidence" value="ECO:0007669"/>
    <property type="project" value="UniProtKB-ARBA"/>
</dbReference>
<dbReference type="GO" id="GO:0006777">
    <property type="term" value="P:Mo-molybdopterin cofactor biosynthetic process"/>
    <property type="evidence" value="ECO:0007669"/>
    <property type="project" value="UniProtKB-KW"/>
</dbReference>
<evidence type="ECO:0000256" key="13">
    <source>
        <dbReference type="ARBA" id="ARBA00023239"/>
    </source>
</evidence>
<keyword evidence="18" id="KW-1185">Reference proteome</keyword>
<dbReference type="Proteomes" id="UP000515908">
    <property type="component" value="Chromosome 04"/>
</dbReference>
<dbReference type="CDD" id="cd01335">
    <property type="entry name" value="Radical_SAM"/>
    <property type="match status" value="1"/>
</dbReference>
<dbReference type="InterPro" id="IPR006638">
    <property type="entry name" value="Elp3/MiaA/NifB-like_rSAM"/>
</dbReference>
<dbReference type="PANTHER" id="PTHR22960:SF0">
    <property type="entry name" value="MOLYBDENUM COFACTOR BIOSYNTHESIS PROTEIN 1"/>
    <property type="match status" value="1"/>
</dbReference>
<protein>
    <recommendedName>
        <fullName evidence="3">GTP 3',8-cyclase</fullName>
        <ecNumber evidence="3">4.1.99.22</ecNumber>
    </recommendedName>
</protein>
<evidence type="ECO:0000256" key="11">
    <source>
        <dbReference type="ARBA" id="ARBA00023134"/>
    </source>
</evidence>
<dbReference type="SFLD" id="SFLDG01383">
    <property type="entry name" value="cyclic_pyranopterin_phosphate"/>
    <property type="match status" value="1"/>
</dbReference>
<dbReference type="SFLD" id="SFLDG01386">
    <property type="entry name" value="main_SPASM_domain-containing"/>
    <property type="match status" value="1"/>
</dbReference>
<dbReference type="Pfam" id="PF06463">
    <property type="entry name" value="Mob_synth_C"/>
    <property type="match status" value="1"/>
</dbReference>
<dbReference type="Pfam" id="PF04055">
    <property type="entry name" value="Radical_SAM"/>
    <property type="match status" value="1"/>
</dbReference>
<dbReference type="SUPFAM" id="SSF102114">
    <property type="entry name" value="Radical SAM enzymes"/>
    <property type="match status" value="1"/>
</dbReference>
<dbReference type="GO" id="GO:0046872">
    <property type="term" value="F:metal ion binding"/>
    <property type="evidence" value="ECO:0007669"/>
    <property type="project" value="UniProtKB-KW"/>
</dbReference>
<dbReference type="VEuPathDB" id="TriTrypDB:ADEAN_000228300"/>
<accession>S9TAF8</accession>
<dbReference type="SFLD" id="SFLDG01067">
    <property type="entry name" value="SPASM/twitch_domain_containing"/>
    <property type="match status" value="1"/>
</dbReference>
<comment type="catalytic activity">
    <reaction evidence="14">
        <text>GTP + AH2 + S-adenosyl-L-methionine = (8S)-3',8-cyclo-7,8-dihydroguanosine 5'-triphosphate + 5'-deoxyadenosine + L-methionine + A + H(+)</text>
        <dbReference type="Rhea" id="RHEA:49576"/>
        <dbReference type="ChEBI" id="CHEBI:13193"/>
        <dbReference type="ChEBI" id="CHEBI:15378"/>
        <dbReference type="ChEBI" id="CHEBI:17319"/>
        <dbReference type="ChEBI" id="CHEBI:17499"/>
        <dbReference type="ChEBI" id="CHEBI:37565"/>
        <dbReference type="ChEBI" id="CHEBI:57844"/>
        <dbReference type="ChEBI" id="CHEBI:59789"/>
        <dbReference type="ChEBI" id="CHEBI:131766"/>
        <dbReference type="EC" id="4.1.99.22"/>
    </reaction>
</comment>
<dbReference type="PROSITE" id="PS51918">
    <property type="entry name" value="RADICAL_SAM"/>
    <property type="match status" value="1"/>
</dbReference>
<name>S9TAF8_9TRYP</name>
<sequence>MRSSILTDTFRRTHHYLRVSLTERCNFRCQYCMPESGVALTPQENLLSVEETKQLLSLFSSLGVTKVRFTGGEPLLQTRIAEMVDFTRRECHITDIGITTNGVLLPRYMDALVESGLTRVNISIDTLQQDKFKYITRRNGLASVLKAIEAAKVYANEKRIQLKLNCVMMRGFNTDEVADFALLAKESPIEVRFIEYMPFSENSWEKEKVFTFMECLDTIEQTLNTKLHFTAGEKDGVAKLFRADGFQGKVGFISTMTTPFCGSCSRLRLTADGKLLNCLFDQEEVNLLEVLRHSTAAERDANLTAAIARSVRNKKKSLRGRMNPDTPLDTLWRDGDQTKGRPMVRIGG</sequence>
<evidence type="ECO:0000256" key="7">
    <source>
        <dbReference type="ARBA" id="ARBA00022741"/>
    </source>
</evidence>
<feature type="domain" description="Radical SAM core" evidence="16">
    <location>
        <begin position="9"/>
        <end position="234"/>
    </location>
</feature>
<evidence type="ECO:0000256" key="6">
    <source>
        <dbReference type="ARBA" id="ARBA00022723"/>
    </source>
</evidence>